<gene>
    <name evidence="2" type="primary">orf06686</name>
    <name evidence="2" type="ORF">Q903MT_gene6632</name>
</gene>
<name>A0A6B9XUM4_PICSI</name>
<sequence>MHRMIYISYSVRYADDHLSWGIHLILMGHVIGAFTPFNSGAMGVESHSSTNQ</sequence>
<keyword evidence="2" id="KW-0496">Mitochondrion</keyword>
<feature type="transmembrane region" description="Helical" evidence="1">
    <location>
        <begin position="20"/>
        <end position="37"/>
    </location>
</feature>
<proteinExistence type="predicted"/>
<dbReference type="EMBL" id="MK697705">
    <property type="protein sequence ID" value="QHR92586.1"/>
    <property type="molecule type" value="Genomic_DNA"/>
</dbReference>
<evidence type="ECO:0000256" key="1">
    <source>
        <dbReference type="SAM" id="Phobius"/>
    </source>
</evidence>
<reference evidence="2" key="1">
    <citation type="submission" date="2019-03" db="EMBL/GenBank/DDBJ databases">
        <title>Largest Complete Mitochondrial Genome of a Gymnosperm, Sitka Spruce (Picea sitchensis), Indicates Complex Physical Structure.</title>
        <authorList>
            <person name="Jackman S.D."/>
            <person name="Coombe L."/>
            <person name="Warren R."/>
            <person name="Kirk H."/>
            <person name="Trinh E."/>
            <person name="McLeod T."/>
            <person name="Pleasance S."/>
            <person name="Pandoh P."/>
            <person name="Zhao Y."/>
            <person name="Coope R."/>
            <person name="Bousquet J."/>
            <person name="Bohlmann J.C."/>
            <person name="Jones S.J.M."/>
            <person name="Birol I."/>
        </authorList>
    </citation>
    <scope>NUCLEOTIDE SEQUENCE</scope>
    <source>
        <strain evidence="2">Q903</strain>
    </source>
</reference>
<evidence type="ECO:0000313" key="2">
    <source>
        <dbReference type="EMBL" id="QHR92586.1"/>
    </source>
</evidence>
<keyword evidence="1" id="KW-0812">Transmembrane</keyword>
<keyword evidence="1" id="KW-0472">Membrane</keyword>
<organism evidence="2">
    <name type="scientific">Picea sitchensis</name>
    <name type="common">Sitka spruce</name>
    <name type="synonym">Pinus sitchensis</name>
    <dbReference type="NCBI Taxonomy" id="3332"/>
    <lineage>
        <taxon>Eukaryota</taxon>
        <taxon>Viridiplantae</taxon>
        <taxon>Streptophyta</taxon>
        <taxon>Embryophyta</taxon>
        <taxon>Tracheophyta</taxon>
        <taxon>Spermatophyta</taxon>
        <taxon>Pinopsida</taxon>
        <taxon>Pinidae</taxon>
        <taxon>Conifers I</taxon>
        <taxon>Pinales</taxon>
        <taxon>Pinaceae</taxon>
        <taxon>Picea</taxon>
    </lineage>
</organism>
<geneLocation type="mitochondrion" evidence="2"/>
<accession>A0A6B9XUM4</accession>
<dbReference type="AlphaFoldDB" id="A0A6B9XUM4"/>
<protein>
    <submittedName>
        <fullName evidence="2">Uncharacterized protein</fullName>
    </submittedName>
</protein>
<keyword evidence="1" id="KW-1133">Transmembrane helix</keyword>